<organism evidence="2 3">
    <name type="scientific">Companilactobacillus nodensis DSM 19682 = JCM 14932 = NBRC 107160</name>
    <dbReference type="NCBI Taxonomy" id="1423775"/>
    <lineage>
        <taxon>Bacteria</taxon>
        <taxon>Bacillati</taxon>
        <taxon>Bacillota</taxon>
        <taxon>Bacilli</taxon>
        <taxon>Lactobacillales</taxon>
        <taxon>Lactobacillaceae</taxon>
        <taxon>Companilactobacillus</taxon>
    </lineage>
</organism>
<protein>
    <recommendedName>
        <fullName evidence="1">Phage-Barnase-EndoU-ColicinE5/D-RelE like nuclease 4 domain-containing protein</fullName>
    </recommendedName>
</protein>
<dbReference type="EMBL" id="AZDZ01000022">
    <property type="protein sequence ID" value="KRK78641.1"/>
    <property type="molecule type" value="Genomic_DNA"/>
</dbReference>
<evidence type="ECO:0000259" key="1">
    <source>
        <dbReference type="Pfam" id="PF18813"/>
    </source>
</evidence>
<feature type="domain" description="Phage-Barnase-EndoU-ColicinE5/D-RelE like nuclease 4" evidence="1">
    <location>
        <begin position="24"/>
        <end position="175"/>
    </location>
</feature>
<dbReference type="InterPro" id="IPR041420">
    <property type="entry name" value="PBECR4"/>
</dbReference>
<dbReference type="STRING" id="1423775.FD03_GL002417"/>
<comment type="caution">
    <text evidence="2">The sequence shown here is derived from an EMBL/GenBank/DDBJ whole genome shotgun (WGS) entry which is preliminary data.</text>
</comment>
<evidence type="ECO:0000313" key="2">
    <source>
        <dbReference type="EMBL" id="KRK78641.1"/>
    </source>
</evidence>
<dbReference type="PATRIC" id="fig|1423775.4.peg.2460"/>
<dbReference type="AlphaFoldDB" id="A0A0R1KE16"/>
<evidence type="ECO:0000313" key="3">
    <source>
        <dbReference type="Proteomes" id="UP000051248"/>
    </source>
</evidence>
<gene>
    <name evidence="2" type="ORF">FD03_GL002417</name>
</gene>
<dbReference type="Proteomes" id="UP000051248">
    <property type="component" value="Unassembled WGS sequence"/>
</dbReference>
<proteinExistence type="predicted"/>
<accession>A0A0R1KE16</accession>
<dbReference type="Pfam" id="PF18813">
    <property type="entry name" value="PBECR4"/>
    <property type="match status" value="1"/>
</dbReference>
<reference evidence="2 3" key="1">
    <citation type="journal article" date="2015" name="Genome Announc.">
        <title>Expanding the biotechnology potential of lactobacilli through comparative genomics of 213 strains and associated genera.</title>
        <authorList>
            <person name="Sun Z."/>
            <person name="Harris H.M."/>
            <person name="McCann A."/>
            <person name="Guo C."/>
            <person name="Argimon S."/>
            <person name="Zhang W."/>
            <person name="Yang X."/>
            <person name="Jeffery I.B."/>
            <person name="Cooney J.C."/>
            <person name="Kagawa T.F."/>
            <person name="Liu W."/>
            <person name="Song Y."/>
            <person name="Salvetti E."/>
            <person name="Wrobel A."/>
            <person name="Rasinkangas P."/>
            <person name="Parkhill J."/>
            <person name="Rea M.C."/>
            <person name="O'Sullivan O."/>
            <person name="Ritari J."/>
            <person name="Douillard F.P."/>
            <person name="Paul Ross R."/>
            <person name="Yang R."/>
            <person name="Briner A.E."/>
            <person name="Felis G.E."/>
            <person name="de Vos W.M."/>
            <person name="Barrangou R."/>
            <person name="Klaenhammer T.R."/>
            <person name="Caufield P.W."/>
            <person name="Cui Y."/>
            <person name="Zhang H."/>
            <person name="O'Toole P.W."/>
        </authorList>
    </citation>
    <scope>NUCLEOTIDE SEQUENCE [LARGE SCALE GENOMIC DNA]</scope>
    <source>
        <strain evidence="2 3">DSM 19682</strain>
    </source>
</reference>
<sequence length="180" mass="21157">MRNSSMRPPTGDEIIKLNRFKKNILAAWETYNGSFVNKRITYVTESMRIVLICKKSNFMHLCGIDYFDHNNKRFYSDCKKKHLFFRIDNLMIKKDGNTFRKLKILGLLDALLIKDKIRINGQTISYYSNYDYIVRSRKSLTGLGCNYGKGYYYPSSILNLKFEDFNAGEIVKKIIIDELN</sequence>
<name>A0A0R1KE16_9LACO</name>
<keyword evidence="3" id="KW-1185">Reference proteome</keyword>